<gene>
    <name evidence="1" type="ORF">ARHIZOSPH14_27300</name>
</gene>
<keyword evidence="2" id="KW-1185">Reference proteome</keyword>
<name>A0A9W6FSS9_9MICO</name>
<protein>
    <recommendedName>
        <fullName evidence="3">DUF3800 domain-containing protein</fullName>
    </recommendedName>
</protein>
<accession>A0A9W6FSS9</accession>
<evidence type="ECO:0000313" key="2">
    <source>
        <dbReference type="Proteomes" id="UP001144396"/>
    </source>
</evidence>
<dbReference type="EMBL" id="BSDP01000001">
    <property type="protein sequence ID" value="GLI28488.1"/>
    <property type="molecule type" value="Genomic_DNA"/>
</dbReference>
<organism evidence="1 2">
    <name type="scientific">Agromyces rhizosphaerae</name>
    <dbReference type="NCBI Taxonomy" id="88374"/>
    <lineage>
        <taxon>Bacteria</taxon>
        <taxon>Bacillati</taxon>
        <taxon>Actinomycetota</taxon>
        <taxon>Actinomycetes</taxon>
        <taxon>Micrococcales</taxon>
        <taxon>Microbacteriaceae</taxon>
        <taxon>Agromyces</taxon>
    </lineage>
</organism>
<sequence length="275" mass="30404">MHVAYVDDTKQRGRRRGMGQLVALGAAIFGEDQIQPFAEAFRAIYDDFGVPYEVELKWSNSQRTNWWAESEERRAKQTPMRQRVLEAAQAHDVRVIVVIWDLGGGVATAGGEGPEDAVITFMFERVSMQLENAGHRGIIVFDKPGGSHRDEANWLTGRAEMVQLGTQYVKPNAIVTQVLTAPSHLHPHLQLADLIAGSVTAAVAGVQHGLDLIPLIKPMMCTNWRGNVGGTGLKLYPDDLNNLNYWVLDEDSFSRGAGGVRLPRTGWRYAEDDGL</sequence>
<reference evidence="1" key="1">
    <citation type="submission" date="2022-12" db="EMBL/GenBank/DDBJ databases">
        <title>Reference genome sequencing for broad-spectrum identification of bacterial and archaeal isolates by mass spectrometry.</title>
        <authorList>
            <person name="Sekiguchi Y."/>
            <person name="Tourlousse D.M."/>
        </authorList>
    </citation>
    <scope>NUCLEOTIDE SEQUENCE</scope>
    <source>
        <strain evidence="1">14</strain>
    </source>
</reference>
<evidence type="ECO:0000313" key="1">
    <source>
        <dbReference type="EMBL" id="GLI28488.1"/>
    </source>
</evidence>
<dbReference type="InterPro" id="IPR024524">
    <property type="entry name" value="DUF3800"/>
</dbReference>
<dbReference type="AlphaFoldDB" id="A0A9W6FSS9"/>
<dbReference type="Pfam" id="PF12686">
    <property type="entry name" value="DUF3800"/>
    <property type="match status" value="1"/>
</dbReference>
<evidence type="ECO:0008006" key="3">
    <source>
        <dbReference type="Google" id="ProtNLM"/>
    </source>
</evidence>
<comment type="caution">
    <text evidence="1">The sequence shown here is derived from an EMBL/GenBank/DDBJ whole genome shotgun (WGS) entry which is preliminary data.</text>
</comment>
<dbReference type="Proteomes" id="UP001144396">
    <property type="component" value="Unassembled WGS sequence"/>
</dbReference>
<proteinExistence type="predicted"/>